<dbReference type="FunFam" id="3.60.21.10:FF:000086">
    <property type="entry name" value="Shewanella-like protein phosphatase 2"/>
    <property type="match status" value="1"/>
</dbReference>
<dbReference type="SUPFAM" id="SSF56300">
    <property type="entry name" value="Metallo-dependent phosphatases"/>
    <property type="match status" value="1"/>
</dbReference>
<dbReference type="GO" id="GO:0016787">
    <property type="term" value="F:hydrolase activity"/>
    <property type="evidence" value="ECO:0007669"/>
    <property type="project" value="InterPro"/>
</dbReference>
<dbReference type="Proteomes" id="UP000030690">
    <property type="component" value="Unassembled WGS sequence"/>
</dbReference>
<reference evidence="2 3" key="2">
    <citation type="submission" date="2013-02" db="EMBL/GenBank/DDBJ databases">
        <title>The Genome Sequence of Plasmodium falciparum Vietnam Oak-Knoll (FVO).</title>
        <authorList>
            <consortium name="The Broad Institute Genome Sequencing Platform"/>
            <consortium name="The Broad Institute Genome Sequencing Center for Infectious Disease"/>
            <person name="Neafsey D."/>
            <person name="Cheeseman I."/>
            <person name="Volkman S."/>
            <person name="Adams J."/>
            <person name="Walker B."/>
            <person name="Young S.K."/>
            <person name="Zeng Q."/>
            <person name="Gargeya S."/>
            <person name="Fitzgerald M."/>
            <person name="Haas B."/>
            <person name="Abouelleil A."/>
            <person name="Alvarado L."/>
            <person name="Arachchi H.M."/>
            <person name="Berlin A.M."/>
            <person name="Chapman S.B."/>
            <person name="Dewar J."/>
            <person name="Goldberg J."/>
            <person name="Griggs A."/>
            <person name="Gujja S."/>
            <person name="Hansen M."/>
            <person name="Howarth C."/>
            <person name="Imamovic A."/>
            <person name="Larimer J."/>
            <person name="McCowan C."/>
            <person name="Murphy C."/>
            <person name="Neiman D."/>
            <person name="Pearson M."/>
            <person name="Priest M."/>
            <person name="Roberts A."/>
            <person name="Saif S."/>
            <person name="Shea T."/>
            <person name="Sisk P."/>
            <person name="Sykes S."/>
            <person name="Wortman J."/>
            <person name="Nusbaum C."/>
            <person name="Birren B."/>
        </authorList>
    </citation>
    <scope>NUCLEOTIDE SEQUENCE [LARGE SCALE GENOMIC DNA]</scope>
    <source>
        <strain evidence="3">Vietnam Oak-Knoll (FVO)</strain>
    </source>
</reference>
<gene>
    <name evidence="2" type="ORF">PFFVO_06074</name>
</gene>
<dbReference type="AlphaFoldDB" id="A0A024UYC1"/>
<name>A0A024UYC1_PLAFA</name>
<organism evidence="2 3">
    <name type="scientific">Plasmodium falciparum Vietnam Oak-Knoll</name>
    <name type="common">FVO</name>
    <dbReference type="NCBI Taxonomy" id="1036723"/>
    <lineage>
        <taxon>Eukaryota</taxon>
        <taxon>Sar</taxon>
        <taxon>Alveolata</taxon>
        <taxon>Apicomplexa</taxon>
        <taxon>Aconoidasida</taxon>
        <taxon>Haemosporida</taxon>
        <taxon>Plasmodiidae</taxon>
        <taxon>Plasmodium</taxon>
        <taxon>Plasmodium (Laverania)</taxon>
    </lineage>
</organism>
<sequence>MNISYLRNFSCIYFLIIIWKFSYVYNESYSNIKWEHDLFSISDLHSDLDALKKTLLTENIIDEENNAIRENVFVIITGDVLDPAYDDIEILYFIQNYNIKAKPLNSKIQLILGNHEVQNICLDFIGNKKYGEEYKARNKLFKKGEVLYNYLLDLPFVIKVNDILFSHASILPYYAKRGIDYINDEGRSEIKNNCTLLKFKRITGQRFCVCCYNGPTFNRYFSRAAEMPFRREVCKSLFKTLNKLSAKKLVNGHTIQRNRKVNEYCKGGLIMADTGISKWKYGVINYVQYFQDGSYKVNYINSDI</sequence>
<dbReference type="InterPro" id="IPR004843">
    <property type="entry name" value="Calcineurin-like_PHP"/>
</dbReference>
<dbReference type="EMBL" id="KI925344">
    <property type="protein sequence ID" value="ETW15015.1"/>
    <property type="molecule type" value="Genomic_DNA"/>
</dbReference>
<dbReference type="InterPro" id="IPR029052">
    <property type="entry name" value="Metallo-depent_PP-like"/>
</dbReference>
<evidence type="ECO:0000313" key="3">
    <source>
        <dbReference type="Proteomes" id="UP000030690"/>
    </source>
</evidence>
<evidence type="ECO:0000259" key="1">
    <source>
        <dbReference type="Pfam" id="PF00149"/>
    </source>
</evidence>
<feature type="domain" description="Calcineurin-like phosphoesterase" evidence="1">
    <location>
        <begin position="41"/>
        <end position="254"/>
    </location>
</feature>
<proteinExistence type="predicted"/>
<dbReference type="PANTHER" id="PTHR46546">
    <property type="entry name" value="SHEWANELLA-LIKE PROTEIN PHOSPHATASE 1"/>
    <property type="match status" value="1"/>
</dbReference>
<reference evidence="2 3" key="1">
    <citation type="submission" date="2013-02" db="EMBL/GenBank/DDBJ databases">
        <title>The Genome Annotation of Plasmodium falciparum Vietnam Oak-Knoll (FVO).</title>
        <authorList>
            <consortium name="The Broad Institute Genome Sequencing Platform"/>
            <consortium name="The Broad Institute Genome Sequencing Center for Infectious Disease"/>
            <person name="Neafsey D."/>
            <person name="Hoffman S."/>
            <person name="Volkman S."/>
            <person name="Rosenthal P."/>
            <person name="Walker B."/>
            <person name="Young S.K."/>
            <person name="Zeng Q."/>
            <person name="Gargeya S."/>
            <person name="Fitzgerald M."/>
            <person name="Haas B."/>
            <person name="Abouelleil A."/>
            <person name="Allen A.W."/>
            <person name="Alvarado L."/>
            <person name="Arachchi H.M."/>
            <person name="Berlin A.M."/>
            <person name="Chapman S.B."/>
            <person name="Gainer-Dewar J."/>
            <person name="Goldberg J."/>
            <person name="Griggs A."/>
            <person name="Gujja S."/>
            <person name="Hansen M."/>
            <person name="Howarth C."/>
            <person name="Imamovic A."/>
            <person name="Ireland A."/>
            <person name="Larimer J."/>
            <person name="McCowan C."/>
            <person name="Murphy C."/>
            <person name="Pearson M."/>
            <person name="Poon T.W."/>
            <person name="Priest M."/>
            <person name="Roberts A."/>
            <person name="Saif S."/>
            <person name="Shea T."/>
            <person name="Sisk P."/>
            <person name="Sykes S."/>
            <person name="Wortman J."/>
            <person name="Nusbaum C."/>
            <person name="Birren B."/>
        </authorList>
    </citation>
    <scope>NUCLEOTIDE SEQUENCE [LARGE SCALE GENOMIC DNA]</scope>
    <source>
        <strain evidence="3">Vietnam Oak-Knoll (FVO)</strain>
    </source>
</reference>
<dbReference type="OrthoDB" id="5976022at2759"/>
<dbReference type="Pfam" id="PF00149">
    <property type="entry name" value="Metallophos"/>
    <property type="match status" value="1"/>
</dbReference>
<dbReference type="PANTHER" id="PTHR46546:SF4">
    <property type="entry name" value="SHEWANELLA-LIKE PROTEIN PHOSPHATASE 1"/>
    <property type="match status" value="1"/>
</dbReference>
<dbReference type="Gene3D" id="3.60.21.10">
    <property type="match status" value="1"/>
</dbReference>
<protein>
    <recommendedName>
        <fullName evidence="1">Calcineurin-like phosphoesterase domain-containing protein</fullName>
    </recommendedName>
</protein>
<accession>A0A024UYC1</accession>
<evidence type="ECO:0000313" key="2">
    <source>
        <dbReference type="EMBL" id="ETW15015.1"/>
    </source>
</evidence>